<gene>
    <name evidence="5" type="ORF">FHS57_005057</name>
</gene>
<dbReference type="PROSITE" id="PS01124">
    <property type="entry name" value="HTH_ARAC_FAMILY_2"/>
    <property type="match status" value="1"/>
</dbReference>
<evidence type="ECO:0000256" key="1">
    <source>
        <dbReference type="ARBA" id="ARBA00023015"/>
    </source>
</evidence>
<dbReference type="Pfam" id="PF12833">
    <property type="entry name" value="HTH_18"/>
    <property type="match status" value="1"/>
</dbReference>
<dbReference type="InterPro" id="IPR037923">
    <property type="entry name" value="HTH-like"/>
</dbReference>
<accession>A0A7W6ET43</accession>
<dbReference type="PANTHER" id="PTHR43280:SF32">
    <property type="entry name" value="TRANSCRIPTIONAL REGULATORY PROTEIN"/>
    <property type="match status" value="1"/>
</dbReference>
<keyword evidence="3" id="KW-0804">Transcription</keyword>
<evidence type="ECO:0000256" key="3">
    <source>
        <dbReference type="ARBA" id="ARBA00023163"/>
    </source>
</evidence>
<dbReference type="GO" id="GO:0043565">
    <property type="term" value="F:sequence-specific DNA binding"/>
    <property type="evidence" value="ECO:0007669"/>
    <property type="project" value="InterPro"/>
</dbReference>
<dbReference type="Gene3D" id="1.10.10.60">
    <property type="entry name" value="Homeodomain-like"/>
    <property type="match status" value="1"/>
</dbReference>
<dbReference type="InterPro" id="IPR018060">
    <property type="entry name" value="HTH_AraC"/>
</dbReference>
<dbReference type="EMBL" id="JACIBY010000013">
    <property type="protein sequence ID" value="MBB3841036.1"/>
    <property type="molecule type" value="Genomic_DNA"/>
</dbReference>
<dbReference type="InterPro" id="IPR009057">
    <property type="entry name" value="Homeodomain-like_sf"/>
</dbReference>
<dbReference type="AlphaFoldDB" id="A0A7W6ET43"/>
<dbReference type="PANTHER" id="PTHR43280">
    <property type="entry name" value="ARAC-FAMILY TRANSCRIPTIONAL REGULATOR"/>
    <property type="match status" value="1"/>
</dbReference>
<comment type="caution">
    <text evidence="5">The sequence shown here is derived from an EMBL/GenBank/DDBJ whole genome shotgun (WGS) entry which is preliminary data.</text>
</comment>
<name>A0A7W6ET43_9BACT</name>
<dbReference type="SUPFAM" id="SSF46689">
    <property type="entry name" value="Homeodomain-like"/>
    <property type="match status" value="1"/>
</dbReference>
<organism evidence="5 6">
    <name type="scientific">Runella defluvii</name>
    <dbReference type="NCBI Taxonomy" id="370973"/>
    <lineage>
        <taxon>Bacteria</taxon>
        <taxon>Pseudomonadati</taxon>
        <taxon>Bacteroidota</taxon>
        <taxon>Cytophagia</taxon>
        <taxon>Cytophagales</taxon>
        <taxon>Spirosomataceae</taxon>
        <taxon>Runella</taxon>
    </lineage>
</organism>
<dbReference type="InterPro" id="IPR014710">
    <property type="entry name" value="RmlC-like_jellyroll"/>
</dbReference>
<dbReference type="Proteomes" id="UP000541352">
    <property type="component" value="Unassembled WGS sequence"/>
</dbReference>
<sequence>MIRMMSEKEPIHIRQAHLSVPFVYRTMQEVEERRNQTPDLPHRHDYFTVLVVEEAEGTHQIDFTNYPLRPNTVYFVSPEQIHHVTLMQPTPRGHVVLFRPDFLQNYSIAPAQLYDMDLFFNCDESRPIELTATEMRQLQPFLSAIANEVAESNLQKWEAVGAWLKLFLVQCKRFKAANYLPNKPLDKRKSEIVKQFKNDVEQLFKQFHKVGDYADRQLLTANHLNDVIKAETGTSAKDFIQNRLVLEAKRLARYSELSAKEIAYQLGYEDVAHFSKVFKKAENVAFTEFRTNLPNV</sequence>
<keyword evidence="6" id="KW-1185">Reference proteome</keyword>
<dbReference type="RefSeq" id="WP_221225726.1">
    <property type="nucleotide sequence ID" value="NZ_JACIBY010000013.1"/>
</dbReference>
<reference evidence="5 6" key="1">
    <citation type="submission" date="2020-08" db="EMBL/GenBank/DDBJ databases">
        <title>Genomic Encyclopedia of Type Strains, Phase IV (KMG-IV): sequencing the most valuable type-strain genomes for metagenomic binning, comparative biology and taxonomic classification.</title>
        <authorList>
            <person name="Goeker M."/>
        </authorList>
    </citation>
    <scope>NUCLEOTIDE SEQUENCE [LARGE SCALE GENOMIC DNA]</scope>
    <source>
        <strain evidence="5 6">DSM 17976</strain>
    </source>
</reference>
<feature type="domain" description="HTH araC/xylS-type" evidence="4">
    <location>
        <begin position="190"/>
        <end position="292"/>
    </location>
</feature>
<keyword evidence="1" id="KW-0805">Transcription regulation</keyword>
<dbReference type="Pfam" id="PF02311">
    <property type="entry name" value="AraC_binding"/>
    <property type="match status" value="1"/>
</dbReference>
<keyword evidence="2 5" id="KW-0238">DNA-binding</keyword>
<dbReference type="SMART" id="SM00342">
    <property type="entry name" value="HTH_ARAC"/>
    <property type="match status" value="1"/>
</dbReference>
<dbReference type="SUPFAM" id="SSF51215">
    <property type="entry name" value="Regulatory protein AraC"/>
    <property type="match status" value="1"/>
</dbReference>
<evidence type="ECO:0000313" key="5">
    <source>
        <dbReference type="EMBL" id="MBB3841036.1"/>
    </source>
</evidence>
<dbReference type="GO" id="GO:0003700">
    <property type="term" value="F:DNA-binding transcription factor activity"/>
    <property type="evidence" value="ECO:0007669"/>
    <property type="project" value="InterPro"/>
</dbReference>
<dbReference type="InterPro" id="IPR003313">
    <property type="entry name" value="AraC-bd"/>
</dbReference>
<protein>
    <submittedName>
        <fullName evidence="5">AraC-like DNA-binding protein</fullName>
    </submittedName>
</protein>
<evidence type="ECO:0000259" key="4">
    <source>
        <dbReference type="PROSITE" id="PS01124"/>
    </source>
</evidence>
<evidence type="ECO:0000256" key="2">
    <source>
        <dbReference type="ARBA" id="ARBA00023125"/>
    </source>
</evidence>
<dbReference type="Gene3D" id="2.60.120.10">
    <property type="entry name" value="Jelly Rolls"/>
    <property type="match status" value="1"/>
</dbReference>
<proteinExistence type="predicted"/>
<evidence type="ECO:0000313" key="6">
    <source>
        <dbReference type="Proteomes" id="UP000541352"/>
    </source>
</evidence>